<dbReference type="InterPro" id="IPR020615">
    <property type="entry name" value="Thiolase_acyl_enz_int_AS"/>
</dbReference>
<name>A0A162P407_COLIC</name>
<protein>
    <recommendedName>
        <fullName evidence="2">propanoyl-CoA C-acyltransferase</fullName>
        <ecNumber evidence="2">2.3.1.176</ecNumber>
    </recommendedName>
    <alternativeName>
        <fullName evidence="9">Propanoyl-CoA C-acyltransferase</fullName>
    </alternativeName>
</protein>
<evidence type="ECO:0000256" key="7">
    <source>
        <dbReference type="ARBA" id="ARBA00023121"/>
    </source>
</evidence>
<dbReference type="GO" id="GO:0016747">
    <property type="term" value="F:acyltransferase activity, transferring groups other than amino-acyl groups"/>
    <property type="evidence" value="ECO:0007669"/>
    <property type="project" value="InterPro"/>
</dbReference>
<keyword evidence="4" id="KW-0808">Transferase</keyword>
<dbReference type="InterPro" id="IPR016039">
    <property type="entry name" value="Thiolase-like"/>
</dbReference>
<evidence type="ECO:0000313" key="12">
    <source>
        <dbReference type="EMBL" id="KZL86651.1"/>
    </source>
</evidence>
<dbReference type="PANTHER" id="PTHR42870:SF1">
    <property type="entry name" value="NON-SPECIFIC LIPID-TRANSFER PROTEIN-LIKE 2"/>
    <property type="match status" value="1"/>
</dbReference>
<dbReference type="STRING" id="1573173.A0A162P407"/>
<proteinExistence type="predicted"/>
<dbReference type="GO" id="GO:0008289">
    <property type="term" value="F:lipid binding"/>
    <property type="evidence" value="ECO:0007669"/>
    <property type="project" value="UniProtKB-KW"/>
</dbReference>
<keyword evidence="6" id="KW-0445">Lipid transport</keyword>
<evidence type="ECO:0000256" key="2">
    <source>
        <dbReference type="ARBA" id="ARBA00012352"/>
    </source>
</evidence>
<evidence type="ECO:0000256" key="6">
    <source>
        <dbReference type="ARBA" id="ARBA00023055"/>
    </source>
</evidence>
<dbReference type="PROSITE" id="PS00737">
    <property type="entry name" value="THIOLASE_2"/>
    <property type="match status" value="1"/>
</dbReference>
<dbReference type="Pfam" id="PF00108">
    <property type="entry name" value="Thiolase_N"/>
    <property type="match status" value="1"/>
</dbReference>
<dbReference type="NCBIfam" id="NF006102">
    <property type="entry name" value="PRK08256.1"/>
    <property type="match status" value="1"/>
</dbReference>
<accession>A0A162P407</accession>
<dbReference type="OrthoDB" id="542135at2759"/>
<comment type="caution">
    <text evidence="12">The sequence shown here is derived from an EMBL/GenBank/DDBJ whole genome shotgun (WGS) entry which is preliminary data.</text>
</comment>
<dbReference type="GO" id="GO:0005777">
    <property type="term" value="C:peroxisome"/>
    <property type="evidence" value="ECO:0007669"/>
    <property type="project" value="UniProtKB-SubCell"/>
</dbReference>
<feature type="domain" description="Thiolase C-terminal" evidence="11">
    <location>
        <begin position="269"/>
        <end position="390"/>
    </location>
</feature>
<evidence type="ECO:0000259" key="11">
    <source>
        <dbReference type="Pfam" id="PF22691"/>
    </source>
</evidence>
<keyword evidence="13" id="KW-1185">Reference proteome</keyword>
<dbReference type="Proteomes" id="UP000076584">
    <property type="component" value="Unassembled WGS sequence"/>
</dbReference>
<comment type="subcellular location">
    <subcellularLocation>
        <location evidence="1">Peroxisome</location>
    </subcellularLocation>
</comment>
<sequence length="461" mass="49735">MAPRQKREKAPCYVLGVGMTKFIKPRGKVDYTELGFEAGVKAMLDAQINYDDVEQGVACYCYGDSTCGQRVFYQFGMTGIPIYNVNNNCSTGSTGLAMARNFVSSGAADCVLVVGFEKMMPGSLQSFFNDRENPTGTTIKMMAETRGITNAPGAAQMFGNAGREYMEKYGAKAEDFAEIARINHEHSTKNPYSQFQDVYTHEQILKAPEIFAPLTKLQCCPTSDGGAAAVLVSQAFLDERPHLKDQAVLIAGQCLATDAPSLFSRSAIDLMGFEMTQIAVRTAMSEAGLTPKDVQVVELHDCFSANEMIVLDSLGLAEPGKAHELVRRGDITYGGKYVVNPSGGLISKGHPLGATGIAQCAELVWHLRGWANNRAVPATKAALQHNLGLGGAVVVTVYRRADGKEAPKVDSATVGKVNKLGYNPAVEAKGFTAQQAAAVRSRTKRSDWALQDTEEKVEARF</sequence>
<dbReference type="AlphaFoldDB" id="A0A162P407"/>
<dbReference type="Pfam" id="PF22691">
    <property type="entry name" value="Thiolase_C_1"/>
    <property type="match status" value="1"/>
</dbReference>
<evidence type="ECO:0000256" key="1">
    <source>
        <dbReference type="ARBA" id="ARBA00004275"/>
    </source>
</evidence>
<evidence type="ECO:0000256" key="4">
    <source>
        <dbReference type="ARBA" id="ARBA00022679"/>
    </source>
</evidence>
<feature type="domain" description="Thiolase N-terminal" evidence="10">
    <location>
        <begin position="14"/>
        <end position="234"/>
    </location>
</feature>
<evidence type="ECO:0000313" key="13">
    <source>
        <dbReference type="Proteomes" id="UP000076584"/>
    </source>
</evidence>
<dbReference type="PROSITE" id="PS00098">
    <property type="entry name" value="THIOLASE_1"/>
    <property type="match status" value="1"/>
</dbReference>
<dbReference type="FunFam" id="3.40.47.10:FF:000016">
    <property type="entry name" value="Non-specific lipid-transfer protein"/>
    <property type="match status" value="1"/>
</dbReference>
<dbReference type="PANTHER" id="PTHR42870">
    <property type="entry name" value="ACETYL-COA C-ACETYLTRANSFERASE"/>
    <property type="match status" value="1"/>
</dbReference>
<dbReference type="GO" id="GO:0006869">
    <property type="term" value="P:lipid transport"/>
    <property type="evidence" value="ECO:0007669"/>
    <property type="project" value="UniProtKB-KW"/>
</dbReference>
<reference evidence="12 13" key="1">
    <citation type="submission" date="2015-06" db="EMBL/GenBank/DDBJ databases">
        <title>Survival trade-offs in plant roots during colonization by closely related pathogenic and mutualistic fungi.</title>
        <authorList>
            <person name="Hacquard S."/>
            <person name="Kracher B."/>
            <person name="Hiruma K."/>
            <person name="Weinman A."/>
            <person name="Muench P."/>
            <person name="Garrido Oter R."/>
            <person name="Ver Loren van Themaat E."/>
            <person name="Dallerey J.-F."/>
            <person name="Damm U."/>
            <person name="Henrissat B."/>
            <person name="Lespinet O."/>
            <person name="Thon M."/>
            <person name="Kemen E."/>
            <person name="McHardy A.C."/>
            <person name="Schulze-Lefert P."/>
            <person name="O'Connell R.J."/>
        </authorList>
    </citation>
    <scope>NUCLEOTIDE SEQUENCE [LARGE SCALE GENOMIC DNA]</scope>
    <source>
        <strain evidence="12 13">MAFF 238704</strain>
    </source>
</reference>
<dbReference type="SUPFAM" id="SSF53901">
    <property type="entry name" value="Thiolase-like"/>
    <property type="match status" value="2"/>
</dbReference>
<keyword evidence="8" id="KW-0576">Peroxisome</keyword>
<dbReference type="Gene3D" id="3.40.47.10">
    <property type="match status" value="1"/>
</dbReference>
<dbReference type="InterPro" id="IPR055140">
    <property type="entry name" value="Thiolase_C_2"/>
</dbReference>
<keyword evidence="5" id="KW-0630">Potassium</keyword>
<evidence type="ECO:0000256" key="9">
    <source>
        <dbReference type="ARBA" id="ARBA00032316"/>
    </source>
</evidence>
<dbReference type="InterPro" id="IPR020616">
    <property type="entry name" value="Thiolase_N"/>
</dbReference>
<organism evidence="12 13">
    <name type="scientific">Colletotrichum incanum</name>
    <name type="common">Soybean anthracnose fungus</name>
    <dbReference type="NCBI Taxonomy" id="1573173"/>
    <lineage>
        <taxon>Eukaryota</taxon>
        <taxon>Fungi</taxon>
        <taxon>Dikarya</taxon>
        <taxon>Ascomycota</taxon>
        <taxon>Pezizomycotina</taxon>
        <taxon>Sordariomycetes</taxon>
        <taxon>Hypocreomycetidae</taxon>
        <taxon>Glomerellales</taxon>
        <taxon>Glomerellaceae</taxon>
        <taxon>Colletotrichum</taxon>
        <taxon>Colletotrichum spaethianum species complex</taxon>
    </lineage>
</organism>
<dbReference type="EC" id="2.3.1.176" evidence="2"/>
<dbReference type="EMBL" id="LFIW01000399">
    <property type="protein sequence ID" value="KZL86651.1"/>
    <property type="molecule type" value="Genomic_DNA"/>
</dbReference>
<dbReference type="InterPro" id="IPR020613">
    <property type="entry name" value="Thiolase_CS"/>
</dbReference>
<keyword evidence="3" id="KW-0813">Transport</keyword>
<evidence type="ECO:0000259" key="10">
    <source>
        <dbReference type="Pfam" id="PF00108"/>
    </source>
</evidence>
<evidence type="ECO:0000256" key="8">
    <source>
        <dbReference type="ARBA" id="ARBA00023140"/>
    </source>
</evidence>
<keyword evidence="7" id="KW-0446">Lipid-binding</keyword>
<gene>
    <name evidence="12" type="ORF">CI238_04195</name>
</gene>
<evidence type="ECO:0000256" key="3">
    <source>
        <dbReference type="ARBA" id="ARBA00022448"/>
    </source>
</evidence>
<dbReference type="CDD" id="cd00829">
    <property type="entry name" value="SCP-x_thiolase"/>
    <property type="match status" value="1"/>
</dbReference>
<evidence type="ECO:0000256" key="5">
    <source>
        <dbReference type="ARBA" id="ARBA00022958"/>
    </source>
</evidence>